<dbReference type="InterPro" id="IPR001412">
    <property type="entry name" value="aa-tRNA-synth_I_CS"/>
</dbReference>
<dbReference type="AlphaFoldDB" id="A0A150J6B2"/>
<dbReference type="NCBIfam" id="NF001100">
    <property type="entry name" value="PRK00133.1"/>
    <property type="match status" value="1"/>
</dbReference>
<comment type="similarity">
    <text evidence="15">Belongs to the class-I aminoacyl-tRNA synthetase family. MetG type 1 subfamily.</text>
</comment>
<dbReference type="InterPro" id="IPR029038">
    <property type="entry name" value="MetRS_Zn"/>
</dbReference>
<evidence type="ECO:0000256" key="9">
    <source>
        <dbReference type="ARBA" id="ARBA00022833"/>
    </source>
</evidence>
<dbReference type="NCBIfam" id="TIGR00398">
    <property type="entry name" value="metG"/>
    <property type="match status" value="1"/>
</dbReference>
<reference evidence="17 18" key="1">
    <citation type="journal article" date="2016" name="ISME J.">
        <title>Chasing the elusive Euryarchaeota class WSA2: genomes reveal a uniquely fastidious methyl-reducing methanogen.</title>
        <authorList>
            <person name="Nobu M.K."/>
            <person name="Narihiro T."/>
            <person name="Kuroda K."/>
            <person name="Mei R."/>
            <person name="Liu W.T."/>
        </authorList>
    </citation>
    <scope>NUCLEOTIDE SEQUENCE [LARGE SCALE GENOMIC DNA]</scope>
    <source>
        <strain evidence="17">U1lsi0528_Bin089</strain>
    </source>
</reference>
<dbReference type="Gene3D" id="2.20.28.20">
    <property type="entry name" value="Methionyl-tRNA synthetase, Zn-domain"/>
    <property type="match status" value="1"/>
</dbReference>
<dbReference type="GO" id="GO:0005524">
    <property type="term" value="F:ATP binding"/>
    <property type="evidence" value="ECO:0007669"/>
    <property type="project" value="UniProtKB-UniRule"/>
</dbReference>
<evidence type="ECO:0000256" key="13">
    <source>
        <dbReference type="ARBA" id="ARBA00023146"/>
    </source>
</evidence>
<sequence length="678" mass="77640">MRERILVTSALPYANGPLHVGHIAGAYLPADTYVRYNRLAGADIVYVGGTDEHGTAIEIKALKDGVTPKELVDFYYEDMKTDFKNLGISYDNFSRTSLPVHHKTSQDFFLKILKNGHIERKTVVQAFCPKCNMFLADRYVEGTCPACGAPDQKGNQCEVCGKVLEPIELVDPKCITCSTTPEVKETFQWFIRLSDFQDELEAWMKSNKHWRPNVVNFCLNWIKEGLQDRAITRDLQWGIKVPLEEGKDKVLYVWFEAVIGYVSSTKEWAEKQGKPDAWKDYWLDGKIVHFIGKDNIPFHAIMWPAFLLGYGEYEGRKWKLPYDVPANEYLNIGGKKTSTSRNWAIWLGDFLKDFPPDYLRYYLTTVAPESKDSDFLWEEFQKRINDELNDIIGNFVHRSITFAFNNFDGKIPEMNQSLLDDDDREAIKNMEEIGKKVGDLIKVFKMKDALKEVVSFAKSCNRYFDKKEPWKLVKTDKAKAANTIYISLELAKTLAMVLNPFLPFSTEKMLKEIGIEKFFWDDSAKLLLQQGKPLGKPEPIFFKVPDEEIKRQIAKLENPAPMKKTLVKKEEKSMIPFDEFAKLDIRTGKIISVEDHPKADKLYVMKIDVGEERTIVAGIKSYYKKEELVGKKIVAICNLEPATIRGVKSEAMLLAADDGKLVSLLEADKEIKTGAKIR</sequence>
<keyword evidence="9 15" id="KW-0862">Zinc</keyword>
<dbReference type="Gene3D" id="2.40.50.140">
    <property type="entry name" value="Nucleic acid-binding proteins"/>
    <property type="match status" value="1"/>
</dbReference>
<keyword evidence="11 15" id="KW-0694">RNA-binding</keyword>
<dbReference type="PROSITE" id="PS00178">
    <property type="entry name" value="AA_TRNA_LIGASE_I"/>
    <property type="match status" value="1"/>
</dbReference>
<name>A0A150J6B2_9EURY</name>
<dbReference type="InterPro" id="IPR015413">
    <property type="entry name" value="Methionyl/Leucyl_tRNA_Synth"/>
</dbReference>
<proteinExistence type="inferred from homology"/>
<dbReference type="SUPFAM" id="SSF47323">
    <property type="entry name" value="Anticodon-binding domain of a subclass of class I aminoacyl-tRNA synthetases"/>
    <property type="match status" value="1"/>
</dbReference>
<evidence type="ECO:0000313" key="17">
    <source>
        <dbReference type="EMBL" id="KYC52767.1"/>
    </source>
</evidence>
<keyword evidence="12 15" id="KW-0648">Protein biosynthesis</keyword>
<feature type="binding site" evidence="15">
    <location>
        <position position="157"/>
    </location>
    <ligand>
        <name>Zn(2+)</name>
        <dbReference type="ChEBI" id="CHEBI:29105"/>
    </ligand>
</feature>
<organism evidence="17 18">
    <name type="scientific">Candidatus Methanofastidiosum methylothiophilum</name>
    <dbReference type="NCBI Taxonomy" id="1705564"/>
    <lineage>
        <taxon>Archaea</taxon>
        <taxon>Methanobacteriati</taxon>
        <taxon>Methanobacteriota</taxon>
        <taxon>Stenosarchaea group</taxon>
        <taxon>Candidatus Methanofastidiosia</taxon>
        <taxon>Candidatus Methanofastidiosales</taxon>
        <taxon>Candidatus Methanofastidiosaceae</taxon>
        <taxon>Candidatus Methanofastidiosum</taxon>
    </lineage>
</organism>
<evidence type="ECO:0000313" key="18">
    <source>
        <dbReference type="Proteomes" id="UP000075578"/>
    </source>
</evidence>
<dbReference type="InterPro" id="IPR014758">
    <property type="entry name" value="Met-tRNA_synth"/>
</dbReference>
<dbReference type="InterPro" id="IPR004495">
    <property type="entry name" value="Met-tRNA-synth_bsu_C"/>
</dbReference>
<evidence type="ECO:0000256" key="3">
    <source>
        <dbReference type="ARBA" id="ARBA00011738"/>
    </source>
</evidence>
<dbReference type="InterPro" id="IPR023458">
    <property type="entry name" value="Met-tRNA_ligase_1"/>
</dbReference>
<feature type="binding site" evidence="15">
    <location>
        <position position="160"/>
    </location>
    <ligand>
        <name>Zn(2+)</name>
        <dbReference type="ChEBI" id="CHEBI:29105"/>
    </ligand>
</feature>
<dbReference type="SUPFAM" id="SSF50249">
    <property type="entry name" value="Nucleic acid-binding proteins"/>
    <property type="match status" value="1"/>
</dbReference>
<dbReference type="PATRIC" id="fig|1705564.3.peg.631"/>
<evidence type="ECO:0000256" key="14">
    <source>
        <dbReference type="ARBA" id="ARBA00047364"/>
    </source>
</evidence>
<dbReference type="InterPro" id="IPR041872">
    <property type="entry name" value="Anticodon_Met"/>
</dbReference>
<dbReference type="HAMAP" id="MF_00098">
    <property type="entry name" value="Met_tRNA_synth_type1"/>
    <property type="match status" value="1"/>
</dbReference>
<evidence type="ECO:0000256" key="10">
    <source>
        <dbReference type="ARBA" id="ARBA00022840"/>
    </source>
</evidence>
<dbReference type="CDD" id="cd07957">
    <property type="entry name" value="Anticodon_Ia_Met"/>
    <property type="match status" value="1"/>
</dbReference>
<dbReference type="EC" id="6.1.1.10" evidence="15"/>
<dbReference type="CDD" id="cd00814">
    <property type="entry name" value="MetRS_core"/>
    <property type="match status" value="1"/>
</dbReference>
<dbReference type="SUPFAM" id="SSF57770">
    <property type="entry name" value="Methionyl-tRNA synthetase (MetRS), Zn-domain"/>
    <property type="match status" value="1"/>
</dbReference>
<dbReference type="GO" id="GO:0046872">
    <property type="term" value="F:metal ion binding"/>
    <property type="evidence" value="ECO:0007669"/>
    <property type="project" value="UniProtKB-KW"/>
</dbReference>
<dbReference type="GO" id="GO:0006431">
    <property type="term" value="P:methionyl-tRNA aminoacylation"/>
    <property type="evidence" value="ECO:0007669"/>
    <property type="project" value="UniProtKB-UniRule"/>
</dbReference>
<keyword evidence="8 15" id="KW-0547">Nucleotide-binding</keyword>
<feature type="binding site" evidence="15">
    <location>
        <position position="144"/>
    </location>
    <ligand>
        <name>Zn(2+)</name>
        <dbReference type="ChEBI" id="CHEBI:29105"/>
    </ligand>
</feature>
<dbReference type="GO" id="GO:0005829">
    <property type="term" value="C:cytosol"/>
    <property type="evidence" value="ECO:0007669"/>
    <property type="project" value="TreeGrafter"/>
</dbReference>
<evidence type="ECO:0000256" key="1">
    <source>
        <dbReference type="ARBA" id="ARBA00003314"/>
    </source>
</evidence>
<comment type="subunit">
    <text evidence="3 15">Homodimer.</text>
</comment>
<evidence type="ECO:0000256" key="6">
    <source>
        <dbReference type="ARBA" id="ARBA00022598"/>
    </source>
</evidence>
<evidence type="ECO:0000256" key="7">
    <source>
        <dbReference type="ARBA" id="ARBA00022723"/>
    </source>
</evidence>
<dbReference type="InterPro" id="IPR002547">
    <property type="entry name" value="tRNA-bd_dom"/>
</dbReference>
<comment type="subcellular location">
    <subcellularLocation>
        <location evidence="2 15">Cytoplasm</location>
    </subcellularLocation>
</comment>
<dbReference type="Gene3D" id="1.10.730.10">
    <property type="entry name" value="Isoleucyl-tRNA Synthetase, Domain 1"/>
    <property type="match status" value="1"/>
</dbReference>
<dbReference type="PROSITE" id="PS50886">
    <property type="entry name" value="TRBD"/>
    <property type="match status" value="1"/>
</dbReference>
<keyword evidence="6 15" id="KW-0436">Ligase</keyword>
<dbReference type="PANTHER" id="PTHR45765:SF1">
    <property type="entry name" value="METHIONINE--TRNA LIGASE, CYTOPLASMIC"/>
    <property type="match status" value="1"/>
</dbReference>
<feature type="binding site" evidence="15">
    <location>
        <position position="147"/>
    </location>
    <ligand>
        <name>Zn(2+)</name>
        <dbReference type="ChEBI" id="CHEBI:29105"/>
    </ligand>
</feature>
<dbReference type="PRINTS" id="PR01041">
    <property type="entry name" value="TRNASYNTHMET"/>
</dbReference>
<comment type="cofactor">
    <cofactor evidence="15">
        <name>Zn(2+)</name>
        <dbReference type="ChEBI" id="CHEBI:29105"/>
    </cofactor>
    <text evidence="15">Binds 1 zinc ion per subunit.</text>
</comment>
<keyword evidence="7 15" id="KW-0479">Metal-binding</keyword>
<feature type="short sequence motif" description="'HIGH' region" evidence="15">
    <location>
        <begin position="12"/>
        <end position="22"/>
    </location>
</feature>
<evidence type="ECO:0000256" key="15">
    <source>
        <dbReference type="HAMAP-Rule" id="MF_00098"/>
    </source>
</evidence>
<dbReference type="InterPro" id="IPR012340">
    <property type="entry name" value="NA-bd_OB-fold"/>
</dbReference>
<dbReference type="FunFam" id="2.20.28.20:FF:000001">
    <property type="entry name" value="Methionine--tRNA ligase"/>
    <property type="match status" value="1"/>
</dbReference>
<keyword evidence="5 15" id="KW-0820">tRNA-binding</keyword>
<gene>
    <name evidence="15 17" type="primary">metG</name>
    <name evidence="17" type="ORF">AMQ74_00616</name>
</gene>
<dbReference type="Pfam" id="PF01588">
    <property type="entry name" value="tRNA_bind"/>
    <property type="match status" value="1"/>
</dbReference>
<feature type="domain" description="TRNA-binding" evidence="16">
    <location>
        <begin position="579"/>
        <end position="678"/>
    </location>
</feature>
<keyword evidence="10 15" id="KW-0067">ATP-binding</keyword>
<dbReference type="Proteomes" id="UP000075578">
    <property type="component" value="Unassembled WGS sequence"/>
</dbReference>
<comment type="caution">
    <text evidence="17">The sequence shown here is derived from an EMBL/GenBank/DDBJ whole genome shotgun (WGS) entry which is preliminary data.</text>
</comment>
<dbReference type="GO" id="GO:0004825">
    <property type="term" value="F:methionine-tRNA ligase activity"/>
    <property type="evidence" value="ECO:0007669"/>
    <property type="project" value="UniProtKB-UniRule"/>
</dbReference>
<evidence type="ECO:0000256" key="5">
    <source>
        <dbReference type="ARBA" id="ARBA00022555"/>
    </source>
</evidence>
<dbReference type="Gene3D" id="3.40.50.620">
    <property type="entry name" value="HUPs"/>
    <property type="match status" value="1"/>
</dbReference>
<dbReference type="InterPro" id="IPR009080">
    <property type="entry name" value="tRNAsynth_Ia_anticodon-bd"/>
</dbReference>
<dbReference type="GO" id="GO:0000049">
    <property type="term" value="F:tRNA binding"/>
    <property type="evidence" value="ECO:0007669"/>
    <property type="project" value="UniProtKB-UniRule"/>
</dbReference>
<comment type="catalytic activity">
    <reaction evidence="14 15">
        <text>tRNA(Met) + L-methionine + ATP = L-methionyl-tRNA(Met) + AMP + diphosphate</text>
        <dbReference type="Rhea" id="RHEA:13481"/>
        <dbReference type="Rhea" id="RHEA-COMP:9667"/>
        <dbReference type="Rhea" id="RHEA-COMP:9698"/>
        <dbReference type="ChEBI" id="CHEBI:30616"/>
        <dbReference type="ChEBI" id="CHEBI:33019"/>
        <dbReference type="ChEBI" id="CHEBI:57844"/>
        <dbReference type="ChEBI" id="CHEBI:78442"/>
        <dbReference type="ChEBI" id="CHEBI:78530"/>
        <dbReference type="ChEBI" id="CHEBI:456215"/>
        <dbReference type="EC" id="6.1.1.10"/>
    </reaction>
</comment>
<feature type="binding site" evidence="15">
    <location>
        <position position="339"/>
    </location>
    <ligand>
        <name>ATP</name>
        <dbReference type="ChEBI" id="CHEBI:30616"/>
    </ligand>
</feature>
<evidence type="ECO:0000256" key="8">
    <source>
        <dbReference type="ARBA" id="ARBA00022741"/>
    </source>
</evidence>
<evidence type="ECO:0000256" key="11">
    <source>
        <dbReference type="ARBA" id="ARBA00022884"/>
    </source>
</evidence>
<dbReference type="CDD" id="cd02800">
    <property type="entry name" value="tRNA_bind_EcMetRS_like"/>
    <property type="match status" value="1"/>
</dbReference>
<dbReference type="Pfam" id="PF19303">
    <property type="entry name" value="Anticodon_3"/>
    <property type="match status" value="1"/>
</dbReference>
<dbReference type="Pfam" id="PF09334">
    <property type="entry name" value="tRNA-synt_1g"/>
    <property type="match status" value="1"/>
</dbReference>
<dbReference type="InterPro" id="IPR014729">
    <property type="entry name" value="Rossmann-like_a/b/a_fold"/>
</dbReference>
<comment type="function">
    <text evidence="1 15">Is required not only for elongation of protein synthesis but also for the initiation of all mRNA translation through initiator tRNA(fMet) aminoacylation.</text>
</comment>
<dbReference type="FunFam" id="2.40.50.140:FF:000042">
    <property type="entry name" value="Methionine--tRNA ligase"/>
    <property type="match status" value="1"/>
</dbReference>
<protein>
    <recommendedName>
        <fullName evidence="15">Methionine--tRNA ligase</fullName>
        <ecNumber evidence="15">6.1.1.10</ecNumber>
    </recommendedName>
    <alternativeName>
        <fullName evidence="15">Methionyl-tRNA synthetase</fullName>
        <shortName evidence="15">MetRS</shortName>
    </alternativeName>
</protein>
<dbReference type="SUPFAM" id="SSF52374">
    <property type="entry name" value="Nucleotidylyl transferase"/>
    <property type="match status" value="1"/>
</dbReference>
<keyword evidence="13 15" id="KW-0030">Aminoacyl-tRNA synthetase</keyword>
<evidence type="ECO:0000259" key="16">
    <source>
        <dbReference type="PROSITE" id="PS50886"/>
    </source>
</evidence>
<dbReference type="InterPro" id="IPR033911">
    <property type="entry name" value="MetRS_core"/>
</dbReference>
<evidence type="ECO:0000256" key="2">
    <source>
        <dbReference type="ARBA" id="ARBA00004496"/>
    </source>
</evidence>
<accession>A0A150J6B2</accession>
<dbReference type="PANTHER" id="PTHR45765">
    <property type="entry name" value="METHIONINE--TRNA LIGASE"/>
    <property type="match status" value="1"/>
</dbReference>
<comment type="caution">
    <text evidence="15">Lacks conserved residue(s) required for the propagation of feature annotation.</text>
</comment>
<evidence type="ECO:0000256" key="12">
    <source>
        <dbReference type="ARBA" id="ARBA00022917"/>
    </source>
</evidence>
<evidence type="ECO:0000256" key="4">
    <source>
        <dbReference type="ARBA" id="ARBA00022490"/>
    </source>
</evidence>
<keyword evidence="4 15" id="KW-0963">Cytoplasm</keyword>
<dbReference type="EMBL" id="LNGD01000024">
    <property type="protein sequence ID" value="KYC52767.1"/>
    <property type="molecule type" value="Genomic_DNA"/>
</dbReference>